<organism evidence="1">
    <name type="scientific">marine sediment metagenome</name>
    <dbReference type="NCBI Taxonomy" id="412755"/>
    <lineage>
        <taxon>unclassified sequences</taxon>
        <taxon>metagenomes</taxon>
        <taxon>ecological metagenomes</taxon>
    </lineage>
</organism>
<gene>
    <name evidence="1" type="ORF">S12H4_47762</name>
</gene>
<dbReference type="GO" id="GO:0046523">
    <property type="term" value="F:S-methyl-5-thioribose-1-phosphate isomerase activity"/>
    <property type="evidence" value="ECO:0007669"/>
    <property type="project" value="TreeGrafter"/>
</dbReference>
<dbReference type="InterPro" id="IPR042529">
    <property type="entry name" value="IF_2B-like_C"/>
</dbReference>
<dbReference type="PANTHER" id="PTHR43475">
    <property type="entry name" value="METHYLTHIORIBOSE-1-PHOSPHATE ISOMERASE"/>
    <property type="match status" value="1"/>
</dbReference>
<reference evidence="1" key="1">
    <citation type="journal article" date="2014" name="Front. Microbiol.">
        <title>High frequency of phylogenetically diverse reductive dehalogenase-homologous genes in deep subseafloor sedimentary metagenomes.</title>
        <authorList>
            <person name="Kawai M."/>
            <person name="Futagami T."/>
            <person name="Toyoda A."/>
            <person name="Takaki Y."/>
            <person name="Nishi S."/>
            <person name="Hori S."/>
            <person name="Arai W."/>
            <person name="Tsubouchi T."/>
            <person name="Morono Y."/>
            <person name="Uchiyama I."/>
            <person name="Ito T."/>
            <person name="Fujiyama A."/>
            <person name="Inagaki F."/>
            <person name="Takami H."/>
        </authorList>
    </citation>
    <scope>NUCLEOTIDE SEQUENCE</scope>
    <source>
        <strain evidence="1">Expedition CK06-06</strain>
    </source>
</reference>
<dbReference type="InterPro" id="IPR000649">
    <property type="entry name" value="IF-2B-related"/>
</dbReference>
<sequence>AEIPIEQRPSDEVAFIEGKKIAPEGVDIYNPAFDVTEAKNITAIITDRGVIEGPMPEKIAKHLR</sequence>
<dbReference type="AlphaFoldDB" id="X1VFG8"/>
<evidence type="ECO:0000313" key="1">
    <source>
        <dbReference type="EMBL" id="GAJ13131.1"/>
    </source>
</evidence>
<dbReference type="Gene3D" id="3.40.50.10470">
    <property type="entry name" value="Translation initiation factor eif-2b, domain 2"/>
    <property type="match status" value="1"/>
</dbReference>
<dbReference type="PANTHER" id="PTHR43475:SF1">
    <property type="entry name" value="METHYLTHIORIBOSE-1-PHOSPHATE ISOMERASE"/>
    <property type="match status" value="1"/>
</dbReference>
<dbReference type="InterPro" id="IPR037171">
    <property type="entry name" value="NagB/RpiA_transferase-like"/>
</dbReference>
<dbReference type="SUPFAM" id="SSF100950">
    <property type="entry name" value="NagB/RpiA/CoA transferase-like"/>
    <property type="match status" value="1"/>
</dbReference>
<dbReference type="EMBL" id="BARW01029776">
    <property type="protein sequence ID" value="GAJ13131.1"/>
    <property type="molecule type" value="Genomic_DNA"/>
</dbReference>
<feature type="non-terminal residue" evidence="1">
    <location>
        <position position="1"/>
    </location>
</feature>
<accession>X1VFG8</accession>
<name>X1VFG8_9ZZZZ</name>
<evidence type="ECO:0008006" key="2">
    <source>
        <dbReference type="Google" id="ProtNLM"/>
    </source>
</evidence>
<dbReference type="Pfam" id="PF01008">
    <property type="entry name" value="IF-2B"/>
    <property type="match status" value="1"/>
</dbReference>
<proteinExistence type="predicted"/>
<protein>
    <recommendedName>
        <fullName evidence="2">S-methyl-5-thioribose-1-phosphate isomerase</fullName>
    </recommendedName>
</protein>
<dbReference type="GO" id="GO:0019509">
    <property type="term" value="P:L-methionine salvage from methylthioadenosine"/>
    <property type="evidence" value="ECO:0007669"/>
    <property type="project" value="TreeGrafter"/>
</dbReference>
<comment type="caution">
    <text evidence="1">The sequence shown here is derived from an EMBL/GenBank/DDBJ whole genome shotgun (WGS) entry which is preliminary data.</text>
</comment>